<evidence type="ECO:0000256" key="2">
    <source>
        <dbReference type="ARBA" id="ARBA00022801"/>
    </source>
</evidence>
<dbReference type="InterPro" id="IPR027417">
    <property type="entry name" value="P-loop_NTPase"/>
</dbReference>
<evidence type="ECO:0000256" key="4">
    <source>
        <dbReference type="SAM" id="MobiDB-lite"/>
    </source>
</evidence>
<evidence type="ECO:0000313" key="7">
    <source>
        <dbReference type="Proteomes" id="UP001578633"/>
    </source>
</evidence>
<name>A0ABR3U890_9PLEO</name>
<feature type="compositionally biased region" description="Basic and acidic residues" evidence="4">
    <location>
        <begin position="366"/>
        <end position="376"/>
    </location>
</feature>
<evidence type="ECO:0000313" key="6">
    <source>
        <dbReference type="EMBL" id="KAL1792706.1"/>
    </source>
</evidence>
<keyword evidence="2" id="KW-0378">Hydrolase</keyword>
<dbReference type="SUPFAM" id="SSF52540">
    <property type="entry name" value="P-loop containing nucleoside triphosphate hydrolases"/>
    <property type="match status" value="1"/>
</dbReference>
<dbReference type="RefSeq" id="XP_069303290.1">
    <property type="nucleotide sequence ID" value="XM_069455383.1"/>
</dbReference>
<feature type="region of interest" description="Disordered" evidence="4">
    <location>
        <begin position="43"/>
        <end position="65"/>
    </location>
</feature>
<dbReference type="PANTHER" id="PTHR45626">
    <property type="entry name" value="TRANSCRIPTION TERMINATION FACTOR 2-RELATED"/>
    <property type="match status" value="1"/>
</dbReference>
<dbReference type="InterPro" id="IPR050628">
    <property type="entry name" value="SNF2_RAD54_helicase_TF"/>
</dbReference>
<keyword evidence="3" id="KW-0067">ATP-binding</keyword>
<keyword evidence="7" id="KW-1185">Reference proteome</keyword>
<accession>A0ABR3U890</accession>
<dbReference type="PROSITE" id="PS51194">
    <property type="entry name" value="HELICASE_CTER"/>
    <property type="match status" value="1"/>
</dbReference>
<dbReference type="GeneID" id="96089535"/>
<organism evidence="6 7">
    <name type="scientific">Alternaria dauci</name>
    <dbReference type="NCBI Taxonomy" id="48095"/>
    <lineage>
        <taxon>Eukaryota</taxon>
        <taxon>Fungi</taxon>
        <taxon>Dikarya</taxon>
        <taxon>Ascomycota</taxon>
        <taxon>Pezizomycotina</taxon>
        <taxon>Dothideomycetes</taxon>
        <taxon>Pleosporomycetidae</taxon>
        <taxon>Pleosporales</taxon>
        <taxon>Pleosporineae</taxon>
        <taxon>Pleosporaceae</taxon>
        <taxon>Alternaria</taxon>
        <taxon>Alternaria sect. Porri</taxon>
    </lineage>
</organism>
<dbReference type="Pfam" id="PF00271">
    <property type="entry name" value="Helicase_C"/>
    <property type="match status" value="1"/>
</dbReference>
<reference evidence="6 7" key="1">
    <citation type="submission" date="2024-09" db="EMBL/GenBank/DDBJ databases">
        <title>T2T genomes of carrot and Alternaria dauci and their utility for understanding host-pathogen interaction during carrot leaf blight disease.</title>
        <authorList>
            <person name="Liu W."/>
            <person name="Xu S."/>
            <person name="Ou C."/>
            <person name="Liu X."/>
            <person name="Zhuang F."/>
            <person name="Deng X.W."/>
        </authorList>
    </citation>
    <scope>NUCLEOTIDE SEQUENCE [LARGE SCALE GENOMIC DNA]</scope>
    <source>
        <strain evidence="6 7">A2016</strain>
    </source>
</reference>
<dbReference type="InterPro" id="IPR049730">
    <property type="entry name" value="SNF2/RAD54-like_C"/>
</dbReference>
<comment type="caution">
    <text evidence="6">The sequence shown here is derived from an EMBL/GenBank/DDBJ whole genome shotgun (WGS) entry which is preliminary data.</text>
</comment>
<feature type="compositionally biased region" description="Polar residues" evidence="4">
    <location>
        <begin position="77"/>
        <end position="86"/>
    </location>
</feature>
<keyword evidence="1" id="KW-0547">Nucleotide-binding</keyword>
<evidence type="ECO:0000256" key="1">
    <source>
        <dbReference type="ARBA" id="ARBA00022741"/>
    </source>
</evidence>
<feature type="region of interest" description="Disordered" evidence="4">
    <location>
        <begin position="344"/>
        <end position="396"/>
    </location>
</feature>
<proteinExistence type="predicted"/>
<feature type="domain" description="Helicase C-terminal" evidence="5">
    <location>
        <begin position="144"/>
        <end position="298"/>
    </location>
</feature>
<gene>
    <name evidence="6" type="ORF">ACET3X_009213</name>
</gene>
<dbReference type="EMBL" id="JBHGVX010000009">
    <property type="protein sequence ID" value="KAL1792706.1"/>
    <property type="molecule type" value="Genomic_DNA"/>
</dbReference>
<feature type="region of interest" description="Disordered" evidence="4">
    <location>
        <begin position="77"/>
        <end position="112"/>
    </location>
</feature>
<evidence type="ECO:0000256" key="3">
    <source>
        <dbReference type="ARBA" id="ARBA00022840"/>
    </source>
</evidence>
<protein>
    <recommendedName>
        <fullName evidence="5">Helicase C-terminal domain-containing protein</fullName>
    </recommendedName>
</protein>
<evidence type="ECO:0000259" key="5">
    <source>
        <dbReference type="PROSITE" id="PS51194"/>
    </source>
</evidence>
<dbReference type="CDD" id="cd18793">
    <property type="entry name" value="SF2_C_SNF"/>
    <property type="match status" value="1"/>
</dbReference>
<dbReference type="Proteomes" id="UP001578633">
    <property type="component" value="Chromosome 9"/>
</dbReference>
<sequence length="419" mass="45581">MIGATQLIEGQLHVDSSIRSLDPTAGLEAIGHAAKAKAIAMAEEESKAKESNEGTVDDAPLRRTGVPTSLVQPLTSRRASNITSKVSPPKPTEAKPVVGVNGHTDRTSPIRSKKRKLTFDDEITELSGDSSLRNTRFIGTMSAKLTYLLDKVMKHQVEDKIIIFYDGDNAAFYIAQCLELMYVNHRIYARTLNNTLRSEYVRLFNEDPDVRVLLIDVACGALGLNLNAASVVLIVNPINRPNIEAQAIKRAHRIGQTKEVLVETLVLENTIEHAIFNRAKKMSRADHQEAKELEDDAGIIEIIQNAQILPVGDDEGEGISSFALLQTPQQLFGRPNRHRYHRYGVAEKKPEDAPQKKAKNSKGAGKGKEDNVHDAHVATPPSGTNSGPSLPLRGQAQDVSMVAADAALSVPTASIFGNG</sequence>
<feature type="compositionally biased region" description="Basic and acidic residues" evidence="4">
    <location>
        <begin position="344"/>
        <end position="355"/>
    </location>
</feature>
<dbReference type="PANTHER" id="PTHR45626:SF51">
    <property type="entry name" value="SNF2-RELATED DOMAIN-CONTAINING PROTEIN"/>
    <property type="match status" value="1"/>
</dbReference>
<dbReference type="Gene3D" id="3.40.50.300">
    <property type="entry name" value="P-loop containing nucleotide triphosphate hydrolases"/>
    <property type="match status" value="1"/>
</dbReference>
<dbReference type="InterPro" id="IPR001650">
    <property type="entry name" value="Helicase_C-like"/>
</dbReference>